<dbReference type="AlphaFoldDB" id="A0AAQ3SH98"/>
<reference evidence="6 7" key="1">
    <citation type="submission" date="2024-02" db="EMBL/GenBank/DDBJ databases">
        <title>High-quality chromosome-scale genome assembly of Pensacola bahiagrass (Paspalum notatum Flugge var. saurae).</title>
        <authorList>
            <person name="Vega J.M."/>
            <person name="Podio M."/>
            <person name="Orjuela J."/>
            <person name="Siena L.A."/>
            <person name="Pessino S.C."/>
            <person name="Combes M.C."/>
            <person name="Mariac C."/>
            <person name="Albertini E."/>
            <person name="Pupilli F."/>
            <person name="Ortiz J.P.A."/>
            <person name="Leblanc O."/>
        </authorList>
    </citation>
    <scope>NUCLEOTIDE SEQUENCE [LARGE SCALE GENOMIC DNA]</scope>
    <source>
        <strain evidence="6">R1</strain>
        <tissue evidence="6">Leaf</tissue>
    </source>
</reference>
<dbReference type="PANTHER" id="PTHR42648">
    <property type="entry name" value="TRANSPOSASE, PUTATIVE-RELATED"/>
    <property type="match status" value="1"/>
</dbReference>
<dbReference type="SUPFAM" id="SSF57756">
    <property type="entry name" value="Retrovirus zinc finger-like domains"/>
    <property type="match status" value="1"/>
</dbReference>
<evidence type="ECO:0000313" key="7">
    <source>
        <dbReference type="Proteomes" id="UP001341281"/>
    </source>
</evidence>
<gene>
    <name evidence="6" type="ORF">U9M48_002169</name>
</gene>
<feature type="region of interest" description="Disordered" evidence="3">
    <location>
        <begin position="342"/>
        <end position="369"/>
    </location>
</feature>
<dbReference type="PANTHER" id="PTHR42648:SF25">
    <property type="entry name" value="RNA-DIRECTED DNA POLYMERASE"/>
    <property type="match status" value="1"/>
</dbReference>
<dbReference type="Proteomes" id="UP001341281">
    <property type="component" value="Chromosome 01"/>
</dbReference>
<dbReference type="InterPro" id="IPR001878">
    <property type="entry name" value="Znf_CCHC"/>
</dbReference>
<dbReference type="InterPro" id="IPR039537">
    <property type="entry name" value="Retrotran_Ty1/copia-like"/>
</dbReference>
<protein>
    <submittedName>
        <fullName evidence="6">Uncharacterized protein</fullName>
    </submittedName>
</protein>
<dbReference type="InterPro" id="IPR025314">
    <property type="entry name" value="DUF4219"/>
</dbReference>
<feature type="domain" description="Integrase catalytic" evidence="5">
    <location>
        <begin position="604"/>
        <end position="782"/>
    </location>
</feature>
<dbReference type="SUPFAM" id="SSF53098">
    <property type="entry name" value="Ribonuclease H-like"/>
    <property type="match status" value="1"/>
</dbReference>
<dbReference type="InterPro" id="IPR036875">
    <property type="entry name" value="Znf_CCHC_sf"/>
</dbReference>
<dbReference type="Gene3D" id="3.30.420.10">
    <property type="entry name" value="Ribonuclease H-like superfamily/Ribonuclease H"/>
    <property type="match status" value="1"/>
</dbReference>
<dbReference type="PROSITE" id="PS50158">
    <property type="entry name" value="ZF_CCHC"/>
    <property type="match status" value="1"/>
</dbReference>
<keyword evidence="2" id="KW-0862">Zinc</keyword>
<keyword evidence="1" id="KW-0378">Hydrolase</keyword>
<keyword evidence="2" id="KW-0863">Zinc-finger</keyword>
<dbReference type="Pfam" id="PF00098">
    <property type="entry name" value="zf-CCHC"/>
    <property type="match status" value="1"/>
</dbReference>
<dbReference type="SMART" id="SM00343">
    <property type="entry name" value="ZnF_C2HC"/>
    <property type="match status" value="1"/>
</dbReference>
<evidence type="ECO:0000256" key="3">
    <source>
        <dbReference type="SAM" id="MobiDB-lite"/>
    </source>
</evidence>
<dbReference type="InterPro" id="IPR001584">
    <property type="entry name" value="Integrase_cat-core"/>
</dbReference>
<accession>A0AAQ3SH98</accession>
<dbReference type="Pfam" id="PF13961">
    <property type="entry name" value="DUF4219"/>
    <property type="match status" value="1"/>
</dbReference>
<evidence type="ECO:0000313" key="6">
    <source>
        <dbReference type="EMBL" id="WVZ50972.1"/>
    </source>
</evidence>
<sequence length="810" mass="87728">MLQPPERSRTPPLRRGRSPPRRPRTRGIVVERVVERVTAAASGPANFPVLTKTNYNDWALLMKVKMQARGLWDAIEPGDVDVMEDRMALDIICSAAPPEMISTLAVKSTAKAALTGIVAQLQTLGDPEPLDKVVARYLRVARPTYKQLVISIETLLDVSTLTVEEITGRLKATEEDDDPLPPNAGGKLYLTEEQWEARLKEKQSASKSGDLSKSGNNRRRPRRRASNGGGGERTGAGSGSGSGRTVCRNQCRKCGKTGHWARECRSKPRQGEAHAAQAKEEEGTLLMARVCSVEIDPNSDAGGAHRPGAAAGGRAGAAPAPRAGAEMAPGAGAVAAPLEEATGAAAGRRASPEASPRADTAGAAASPRAAWGGAARAPCAASVPALPGTGQQRPRPTPVVEVPPARVHLVEAHAHAQFDGAGDTDDALWHLDTGATNHMTGSRAVFSDIDASVRGTVRFDDGSLVDIEGRGTVLFSCKSGEHRQLVGVYLISRLDTNLISVGQLDEDGYDIHMNKGVMRIRDERRRLLARVRRSPNRLYSIRLDVTRPVCLTTRRVDTAWRWHERFGHISFQALRKLASSNMVRGLPRIDHVEQVCEGCLGGKQRRHPFLEQARRRAGGALDLVHGDICGPVTPTTPSGNRYFLLLVDDMSRFMWLCLLASKDQAPAAIRRFKAAAEVESGRKLKVLRTDRGGEFTSVEFGVYCAEEGVQRQLTAPYTPQQNGVVERRNQTVVGIARSMLLAKGLPGMFWGEAVTTAVFILNRSPTRSLDGKTPFEARHGERPAVSFLRTFGCVAHVKNTKPHTHDFRGV</sequence>
<feature type="region of interest" description="Disordered" evidence="3">
    <location>
        <begin position="297"/>
        <end position="325"/>
    </location>
</feature>
<feature type="domain" description="CCHC-type" evidence="4">
    <location>
        <begin position="251"/>
        <end position="266"/>
    </location>
</feature>
<dbReference type="GO" id="GO:0015074">
    <property type="term" value="P:DNA integration"/>
    <property type="evidence" value="ECO:0007669"/>
    <property type="project" value="InterPro"/>
</dbReference>
<evidence type="ECO:0000259" key="5">
    <source>
        <dbReference type="PROSITE" id="PS50994"/>
    </source>
</evidence>
<feature type="compositionally biased region" description="Low complexity" evidence="3">
    <location>
        <begin position="316"/>
        <end position="325"/>
    </location>
</feature>
<dbReference type="InterPro" id="IPR025724">
    <property type="entry name" value="GAG-pre-integrase_dom"/>
</dbReference>
<organism evidence="6 7">
    <name type="scientific">Paspalum notatum var. saurae</name>
    <dbReference type="NCBI Taxonomy" id="547442"/>
    <lineage>
        <taxon>Eukaryota</taxon>
        <taxon>Viridiplantae</taxon>
        <taxon>Streptophyta</taxon>
        <taxon>Embryophyta</taxon>
        <taxon>Tracheophyta</taxon>
        <taxon>Spermatophyta</taxon>
        <taxon>Magnoliopsida</taxon>
        <taxon>Liliopsida</taxon>
        <taxon>Poales</taxon>
        <taxon>Poaceae</taxon>
        <taxon>PACMAD clade</taxon>
        <taxon>Panicoideae</taxon>
        <taxon>Andropogonodae</taxon>
        <taxon>Paspaleae</taxon>
        <taxon>Paspalinae</taxon>
        <taxon>Paspalum</taxon>
    </lineage>
</organism>
<feature type="compositionally biased region" description="Basic residues" evidence="3">
    <location>
        <begin position="12"/>
        <end position="24"/>
    </location>
</feature>
<keyword evidence="7" id="KW-1185">Reference proteome</keyword>
<dbReference type="GO" id="GO:0008233">
    <property type="term" value="F:peptidase activity"/>
    <property type="evidence" value="ECO:0007669"/>
    <property type="project" value="UniProtKB-KW"/>
</dbReference>
<dbReference type="InterPro" id="IPR054722">
    <property type="entry name" value="PolX-like_BBD"/>
</dbReference>
<dbReference type="Pfam" id="PF13976">
    <property type="entry name" value="gag_pre-integrs"/>
    <property type="match status" value="1"/>
</dbReference>
<dbReference type="EMBL" id="CP144745">
    <property type="protein sequence ID" value="WVZ50972.1"/>
    <property type="molecule type" value="Genomic_DNA"/>
</dbReference>
<proteinExistence type="predicted"/>
<feature type="compositionally biased region" description="Gly residues" evidence="3">
    <location>
        <begin position="227"/>
        <end position="242"/>
    </location>
</feature>
<feature type="region of interest" description="Disordered" evidence="3">
    <location>
        <begin position="1"/>
        <end position="24"/>
    </location>
</feature>
<dbReference type="Gene3D" id="4.10.60.10">
    <property type="entry name" value="Zinc finger, CCHC-type"/>
    <property type="match status" value="1"/>
</dbReference>
<evidence type="ECO:0000256" key="1">
    <source>
        <dbReference type="ARBA" id="ARBA00022670"/>
    </source>
</evidence>
<evidence type="ECO:0000256" key="2">
    <source>
        <dbReference type="PROSITE-ProRule" id="PRU00047"/>
    </source>
</evidence>
<keyword evidence="2" id="KW-0479">Metal-binding</keyword>
<dbReference type="GO" id="GO:0006508">
    <property type="term" value="P:proteolysis"/>
    <property type="evidence" value="ECO:0007669"/>
    <property type="project" value="UniProtKB-KW"/>
</dbReference>
<dbReference type="GO" id="GO:0003676">
    <property type="term" value="F:nucleic acid binding"/>
    <property type="evidence" value="ECO:0007669"/>
    <property type="project" value="InterPro"/>
</dbReference>
<dbReference type="InterPro" id="IPR012337">
    <property type="entry name" value="RNaseH-like_sf"/>
</dbReference>
<dbReference type="GO" id="GO:0008270">
    <property type="term" value="F:zinc ion binding"/>
    <property type="evidence" value="ECO:0007669"/>
    <property type="project" value="UniProtKB-KW"/>
</dbReference>
<dbReference type="InterPro" id="IPR036397">
    <property type="entry name" value="RNaseH_sf"/>
</dbReference>
<feature type="region of interest" description="Disordered" evidence="3">
    <location>
        <begin position="199"/>
        <end position="247"/>
    </location>
</feature>
<keyword evidence="1" id="KW-0645">Protease</keyword>
<dbReference type="Pfam" id="PF22936">
    <property type="entry name" value="Pol_BBD"/>
    <property type="match status" value="1"/>
</dbReference>
<dbReference type="PROSITE" id="PS50994">
    <property type="entry name" value="INTEGRASE"/>
    <property type="match status" value="1"/>
</dbReference>
<dbReference type="Pfam" id="PF00665">
    <property type="entry name" value="rve"/>
    <property type="match status" value="1"/>
</dbReference>
<name>A0AAQ3SH98_PASNO</name>
<evidence type="ECO:0000259" key="4">
    <source>
        <dbReference type="PROSITE" id="PS50158"/>
    </source>
</evidence>
<feature type="compositionally biased region" description="Basic residues" evidence="3">
    <location>
        <begin position="216"/>
        <end position="225"/>
    </location>
</feature>